<evidence type="ECO:0000256" key="9">
    <source>
        <dbReference type="ARBA" id="ARBA00023204"/>
    </source>
</evidence>
<accession>A0ABY9R0K3</accession>
<keyword evidence="7" id="KW-0808">Transferase</keyword>
<evidence type="ECO:0000259" key="11">
    <source>
        <dbReference type="Pfam" id="PF01035"/>
    </source>
</evidence>
<dbReference type="PROSITE" id="PS00374">
    <property type="entry name" value="MGMT"/>
    <property type="match status" value="1"/>
</dbReference>
<dbReference type="PANTHER" id="PTHR46460:SF1">
    <property type="entry name" value="METHYLATED-DNA--PROTEIN-CYSTEINE METHYLTRANSFERASE"/>
    <property type="match status" value="1"/>
</dbReference>
<dbReference type="Pfam" id="PF01035">
    <property type="entry name" value="DNA_binding_1"/>
    <property type="match status" value="1"/>
</dbReference>
<evidence type="ECO:0000256" key="8">
    <source>
        <dbReference type="ARBA" id="ARBA00022763"/>
    </source>
</evidence>
<reference evidence="12" key="1">
    <citation type="submission" date="2023-09" db="EMBL/GenBank/DDBJ databases">
        <authorList>
            <consortium name="CW5 consortium"/>
            <person name="Lu C.-W."/>
        </authorList>
    </citation>
    <scope>NUCLEOTIDE SEQUENCE</scope>
    <source>
        <strain evidence="12">KPS</strain>
    </source>
</reference>
<organism evidence="12 13">
    <name type="scientific">Nitratidesulfovibrio liaohensis</name>
    <dbReference type="NCBI Taxonomy" id="2604158"/>
    <lineage>
        <taxon>Bacteria</taxon>
        <taxon>Pseudomonadati</taxon>
        <taxon>Thermodesulfobacteriota</taxon>
        <taxon>Desulfovibrionia</taxon>
        <taxon>Desulfovibrionales</taxon>
        <taxon>Desulfovibrionaceae</taxon>
        <taxon>Nitratidesulfovibrio</taxon>
    </lineage>
</organism>
<comment type="catalytic activity">
    <reaction evidence="1">
        <text>a 4-O-methyl-thymidine in DNA + L-cysteinyl-[protein] = a thymidine in DNA + S-methyl-L-cysteinyl-[protein]</text>
        <dbReference type="Rhea" id="RHEA:53428"/>
        <dbReference type="Rhea" id="RHEA-COMP:10131"/>
        <dbReference type="Rhea" id="RHEA-COMP:10132"/>
        <dbReference type="Rhea" id="RHEA-COMP:13555"/>
        <dbReference type="Rhea" id="RHEA-COMP:13556"/>
        <dbReference type="ChEBI" id="CHEBI:29950"/>
        <dbReference type="ChEBI" id="CHEBI:82612"/>
        <dbReference type="ChEBI" id="CHEBI:137386"/>
        <dbReference type="ChEBI" id="CHEBI:137387"/>
        <dbReference type="EC" id="2.1.1.63"/>
    </reaction>
</comment>
<dbReference type="InterPro" id="IPR014048">
    <property type="entry name" value="MethylDNA_cys_MeTrfase_DNA-bd"/>
</dbReference>
<evidence type="ECO:0000256" key="1">
    <source>
        <dbReference type="ARBA" id="ARBA00001286"/>
    </source>
</evidence>
<dbReference type="NCBIfam" id="TIGR00589">
    <property type="entry name" value="ogt"/>
    <property type="match status" value="1"/>
</dbReference>
<gene>
    <name evidence="12" type="ORF">KPS_003252</name>
</gene>
<comment type="catalytic activity">
    <reaction evidence="10">
        <text>a 6-O-methyl-2'-deoxyguanosine in DNA + L-cysteinyl-[protein] = S-methyl-L-cysteinyl-[protein] + a 2'-deoxyguanosine in DNA</text>
        <dbReference type="Rhea" id="RHEA:24000"/>
        <dbReference type="Rhea" id="RHEA-COMP:10131"/>
        <dbReference type="Rhea" id="RHEA-COMP:10132"/>
        <dbReference type="Rhea" id="RHEA-COMP:11367"/>
        <dbReference type="Rhea" id="RHEA-COMP:11368"/>
        <dbReference type="ChEBI" id="CHEBI:29950"/>
        <dbReference type="ChEBI" id="CHEBI:82612"/>
        <dbReference type="ChEBI" id="CHEBI:85445"/>
        <dbReference type="ChEBI" id="CHEBI:85448"/>
        <dbReference type="EC" id="2.1.1.63"/>
    </reaction>
</comment>
<dbReference type="RefSeq" id="WP_309541185.1">
    <property type="nucleotide sequence ID" value="NZ_CP133659.1"/>
</dbReference>
<dbReference type="EMBL" id="CP133659">
    <property type="protein sequence ID" value="WMW65147.1"/>
    <property type="molecule type" value="Genomic_DNA"/>
</dbReference>
<evidence type="ECO:0000256" key="2">
    <source>
        <dbReference type="ARBA" id="ARBA00003317"/>
    </source>
</evidence>
<proteinExistence type="inferred from homology"/>
<comment type="similarity">
    <text evidence="3">Belongs to the MGMT family.</text>
</comment>
<dbReference type="PANTHER" id="PTHR46460">
    <property type="entry name" value="METHYLATED-DNA--PROTEIN-CYSTEINE METHYLTRANSFERASE"/>
    <property type="match status" value="1"/>
</dbReference>
<keyword evidence="6" id="KW-0489">Methyltransferase</keyword>
<evidence type="ECO:0000256" key="5">
    <source>
        <dbReference type="ARBA" id="ARBA00015377"/>
    </source>
</evidence>
<dbReference type="InterPro" id="IPR001497">
    <property type="entry name" value="MethylDNA_cys_MeTrfase_AS"/>
</dbReference>
<dbReference type="InterPro" id="IPR036388">
    <property type="entry name" value="WH-like_DNA-bd_sf"/>
</dbReference>
<dbReference type="InterPro" id="IPR036217">
    <property type="entry name" value="MethylDNA_cys_MeTrfase_DNAb"/>
</dbReference>
<dbReference type="EC" id="2.1.1.63" evidence="4"/>
<evidence type="ECO:0000256" key="4">
    <source>
        <dbReference type="ARBA" id="ARBA00011918"/>
    </source>
</evidence>
<evidence type="ECO:0000256" key="6">
    <source>
        <dbReference type="ARBA" id="ARBA00022603"/>
    </source>
</evidence>
<dbReference type="CDD" id="cd06445">
    <property type="entry name" value="ATase"/>
    <property type="match status" value="1"/>
</dbReference>
<dbReference type="Gene3D" id="1.10.10.10">
    <property type="entry name" value="Winged helix-like DNA-binding domain superfamily/Winged helix DNA-binding domain"/>
    <property type="match status" value="1"/>
</dbReference>
<evidence type="ECO:0000256" key="7">
    <source>
        <dbReference type="ARBA" id="ARBA00022679"/>
    </source>
</evidence>
<protein>
    <recommendedName>
        <fullName evidence="5">Methylated-DNA--protein-cysteine methyltransferase</fullName>
        <ecNumber evidence="4">2.1.1.63</ecNumber>
    </recommendedName>
</protein>
<name>A0ABY9R0K3_9BACT</name>
<keyword evidence="13" id="KW-1185">Reference proteome</keyword>
<evidence type="ECO:0000256" key="3">
    <source>
        <dbReference type="ARBA" id="ARBA00008711"/>
    </source>
</evidence>
<comment type="function">
    <text evidence="2">Involved in the cellular defense against the biological effects of O6-methylguanine (O6-MeG) and O4-methylthymine (O4-MeT) in DNA. Repairs the methylated nucleobase in DNA by stoichiometrically transferring the methyl group to a cysteine residue in the enzyme. This is a suicide reaction: the enzyme is irreversibly inactivated.</text>
</comment>
<dbReference type="Proteomes" id="UP001180616">
    <property type="component" value="Chromosome"/>
</dbReference>
<evidence type="ECO:0000313" key="12">
    <source>
        <dbReference type="EMBL" id="WMW65147.1"/>
    </source>
</evidence>
<dbReference type="SUPFAM" id="SSF46767">
    <property type="entry name" value="Methylated DNA-protein cysteine methyltransferase, C-terminal domain"/>
    <property type="match status" value="1"/>
</dbReference>
<sequence>MPHSRSATPRRRAALDIPDTALFDEVRERLVAGPLSLIMHWRAQHGNDWLREITMSWDGAALASAPATRDGWTNPRPDAWPGLPAGPVTAHGRAVQAALADYVAGKPVHWPDLPLLLDGLTPFTRDVLTALRDKVPHGQITTYAGLAALAGRPGAARGVGQIMARNPWPLVIPCHRVLGGSGRNIRLHGFGASGLPMKRWLLLLEGAIDDTMKD</sequence>
<keyword evidence="8" id="KW-0227">DNA damage</keyword>
<evidence type="ECO:0000313" key="13">
    <source>
        <dbReference type="Proteomes" id="UP001180616"/>
    </source>
</evidence>
<feature type="domain" description="Methylated-DNA-[protein]-cysteine S-methyltransferase DNA binding" evidence="11">
    <location>
        <begin position="122"/>
        <end position="206"/>
    </location>
</feature>
<keyword evidence="9" id="KW-0234">DNA repair</keyword>
<evidence type="ECO:0000256" key="10">
    <source>
        <dbReference type="ARBA" id="ARBA00049348"/>
    </source>
</evidence>